<sequence>MGTKWKNSTLFIIYILVVTFALNGLVLSLNQGSRYLYPDYFKSSKFQVQLEQFASYLNLFELNSISEEKAKSLITVDEQDIVNYRNQLSPLSEQMSLISEEYEFLIQQAAGASDDKLKKYYEAQKEDKLEALMALFQDNEVVIPLIRKVKEQRIDEYYRQREMYRTLFNDLKSQFRYYLQNPSMGMVHTNLNVANEIDAQKTMYGGSQLYTTDYTIDIFNSPHYSLEGSYLIESSPLPYQGWISVPKGSTMQKEAIKYKWEQWILLAYGLASIILMAGCFTRYKGILSVRAESSRWKDFHHKLPLDLKIVLLAGATAIAIGLLSDLASYYSELAEFSLLYNATLLISFAFAMLAVAAALLQGQFLINELRSWSSLRSQWRQSLLVRGFLRIKTALAKAIKSVQDSFIYKSAGAQLVILFFLLIGLGFFAAWAFFPYYQFNDDAFLVCVPIIAVIGGSLFFLLTRQLSRLNIIASASSELAAGQTPNELLQSGTGVLSSLAANMNALRSGFNMLQNEQAKSERLKTELITNVSHDLRTPLTSIITYAGLLKETEATAEERAAYIEIINQKSKRLKTMIDDLFEVSKMTSGNVKLLPEKSDLVQLMQQAIAEHKEIMDASDIQFRISLPEEPLILYIDGQKLWRAFDNLIGNMLKYSLEGTRAYISMQLLEHREVVISFKNVSKYEIGENAEELFERFKRGDTSRHTEGSGLGLAIAKSIIELHGGRLALETDGDLFKATVTLKTG</sequence>
<keyword evidence="10" id="KW-0067">ATP-binding</keyword>
<keyword evidence="4" id="KW-1003">Cell membrane</keyword>
<dbReference type="STRING" id="1844972.A7K91_03580"/>
<evidence type="ECO:0000256" key="14">
    <source>
        <dbReference type="SAM" id="Phobius"/>
    </source>
</evidence>
<dbReference type="SUPFAM" id="SSF47384">
    <property type="entry name" value="Homodimeric domain of signal transducing histidine kinase"/>
    <property type="match status" value="1"/>
</dbReference>
<dbReference type="GO" id="GO:0005886">
    <property type="term" value="C:plasma membrane"/>
    <property type="evidence" value="ECO:0007669"/>
    <property type="project" value="UniProtKB-SubCell"/>
</dbReference>
<evidence type="ECO:0000256" key="5">
    <source>
        <dbReference type="ARBA" id="ARBA00022553"/>
    </source>
</evidence>
<evidence type="ECO:0000256" key="13">
    <source>
        <dbReference type="ARBA" id="ARBA00023136"/>
    </source>
</evidence>
<dbReference type="GO" id="GO:0005524">
    <property type="term" value="F:ATP binding"/>
    <property type="evidence" value="ECO:0007669"/>
    <property type="project" value="UniProtKB-KW"/>
</dbReference>
<dbReference type="PANTHER" id="PTHR45528">
    <property type="entry name" value="SENSOR HISTIDINE KINASE CPXA"/>
    <property type="match status" value="1"/>
</dbReference>
<dbReference type="Gene3D" id="3.30.565.10">
    <property type="entry name" value="Histidine kinase-like ATPase, C-terminal domain"/>
    <property type="match status" value="1"/>
</dbReference>
<evidence type="ECO:0000256" key="11">
    <source>
        <dbReference type="ARBA" id="ARBA00022989"/>
    </source>
</evidence>
<dbReference type="PROSITE" id="PS50109">
    <property type="entry name" value="HIS_KIN"/>
    <property type="match status" value="1"/>
</dbReference>
<keyword evidence="17" id="KW-1185">Reference proteome</keyword>
<dbReference type="PANTHER" id="PTHR45528:SF1">
    <property type="entry name" value="SENSOR HISTIDINE KINASE CPXA"/>
    <property type="match status" value="1"/>
</dbReference>
<keyword evidence="12" id="KW-0902">Two-component regulatory system</keyword>
<dbReference type="SMART" id="SM00387">
    <property type="entry name" value="HATPase_c"/>
    <property type="match status" value="1"/>
</dbReference>
<comment type="caution">
    <text evidence="16">The sequence shown here is derived from an EMBL/GenBank/DDBJ whole genome shotgun (WGS) entry which is preliminary data.</text>
</comment>
<gene>
    <name evidence="16" type="ORF">A7K91_03580</name>
</gene>
<feature type="transmembrane region" description="Helical" evidence="14">
    <location>
        <begin position="415"/>
        <end position="437"/>
    </location>
</feature>
<dbReference type="InterPro" id="IPR050398">
    <property type="entry name" value="HssS/ArlS-like"/>
</dbReference>
<comment type="catalytic activity">
    <reaction evidence="1">
        <text>ATP + protein L-histidine = ADP + protein N-phospho-L-histidine.</text>
        <dbReference type="EC" id="2.7.13.3"/>
    </reaction>
</comment>
<comment type="subcellular location">
    <subcellularLocation>
        <location evidence="2">Cell membrane</location>
        <topology evidence="2">Multi-pass membrane protein</topology>
    </subcellularLocation>
</comment>
<dbReference type="InterPro" id="IPR003661">
    <property type="entry name" value="HisK_dim/P_dom"/>
</dbReference>
<dbReference type="InterPro" id="IPR004358">
    <property type="entry name" value="Sig_transdc_His_kin-like_C"/>
</dbReference>
<evidence type="ECO:0000256" key="9">
    <source>
        <dbReference type="ARBA" id="ARBA00022777"/>
    </source>
</evidence>
<feature type="transmembrane region" description="Helical" evidence="14">
    <location>
        <begin position="303"/>
        <end position="324"/>
    </location>
</feature>
<dbReference type="Proteomes" id="UP000092024">
    <property type="component" value="Unassembled WGS sequence"/>
</dbReference>
<keyword evidence="13 14" id="KW-0472">Membrane</keyword>
<dbReference type="InterPro" id="IPR036890">
    <property type="entry name" value="HATPase_C_sf"/>
</dbReference>
<dbReference type="OrthoDB" id="9792991at2"/>
<dbReference type="InterPro" id="IPR003594">
    <property type="entry name" value="HATPase_dom"/>
</dbReference>
<keyword evidence="5" id="KW-0597">Phosphoprotein</keyword>
<evidence type="ECO:0000256" key="6">
    <source>
        <dbReference type="ARBA" id="ARBA00022679"/>
    </source>
</evidence>
<reference evidence="16 17" key="1">
    <citation type="submission" date="2016-05" db="EMBL/GenBank/DDBJ databases">
        <title>Paenibacillus oryzae. sp. nov., isolated from the rice root.</title>
        <authorList>
            <person name="Zhang J."/>
            <person name="Zhang X."/>
        </authorList>
    </citation>
    <scope>NUCLEOTIDE SEQUENCE [LARGE SCALE GENOMIC DNA]</scope>
    <source>
        <strain evidence="16 17">1DrF-4</strain>
    </source>
</reference>
<dbReference type="AlphaFoldDB" id="A0A1A5YLQ1"/>
<organism evidence="16 17">
    <name type="scientific">Paenibacillus oryzae</name>
    <dbReference type="NCBI Taxonomy" id="1844972"/>
    <lineage>
        <taxon>Bacteria</taxon>
        <taxon>Bacillati</taxon>
        <taxon>Bacillota</taxon>
        <taxon>Bacilli</taxon>
        <taxon>Bacillales</taxon>
        <taxon>Paenibacillaceae</taxon>
        <taxon>Paenibacillus</taxon>
    </lineage>
</organism>
<dbReference type="PRINTS" id="PR00344">
    <property type="entry name" value="BCTRLSENSOR"/>
</dbReference>
<evidence type="ECO:0000256" key="1">
    <source>
        <dbReference type="ARBA" id="ARBA00000085"/>
    </source>
</evidence>
<dbReference type="Pfam" id="PF00512">
    <property type="entry name" value="HisKA"/>
    <property type="match status" value="1"/>
</dbReference>
<keyword evidence="6" id="KW-0808">Transferase</keyword>
<feature type="transmembrane region" description="Helical" evidence="14">
    <location>
        <begin position="263"/>
        <end position="283"/>
    </location>
</feature>
<evidence type="ECO:0000256" key="4">
    <source>
        <dbReference type="ARBA" id="ARBA00022475"/>
    </source>
</evidence>
<dbReference type="RefSeq" id="WP_068681802.1">
    <property type="nucleotide sequence ID" value="NZ_LYPA01000046.1"/>
</dbReference>
<protein>
    <recommendedName>
        <fullName evidence="3">histidine kinase</fullName>
        <ecNumber evidence="3">2.7.13.3</ecNumber>
    </recommendedName>
</protein>
<evidence type="ECO:0000259" key="15">
    <source>
        <dbReference type="PROSITE" id="PS50109"/>
    </source>
</evidence>
<dbReference type="InterPro" id="IPR036097">
    <property type="entry name" value="HisK_dim/P_sf"/>
</dbReference>
<evidence type="ECO:0000256" key="10">
    <source>
        <dbReference type="ARBA" id="ARBA00022840"/>
    </source>
</evidence>
<dbReference type="FunFam" id="1.10.287.130:FF:000008">
    <property type="entry name" value="Two-component sensor histidine kinase"/>
    <property type="match status" value="1"/>
</dbReference>
<feature type="transmembrane region" description="Helical" evidence="14">
    <location>
        <begin position="443"/>
        <end position="462"/>
    </location>
</feature>
<evidence type="ECO:0000256" key="2">
    <source>
        <dbReference type="ARBA" id="ARBA00004651"/>
    </source>
</evidence>
<feature type="domain" description="Histidine kinase" evidence="15">
    <location>
        <begin position="530"/>
        <end position="744"/>
    </location>
</feature>
<name>A0A1A5YLQ1_9BACL</name>
<keyword evidence="8" id="KW-0547">Nucleotide-binding</keyword>
<dbReference type="SUPFAM" id="SSF55874">
    <property type="entry name" value="ATPase domain of HSP90 chaperone/DNA topoisomerase II/histidine kinase"/>
    <property type="match status" value="1"/>
</dbReference>
<evidence type="ECO:0000313" key="17">
    <source>
        <dbReference type="Proteomes" id="UP000092024"/>
    </source>
</evidence>
<dbReference type="Gene3D" id="1.10.287.130">
    <property type="match status" value="1"/>
</dbReference>
<dbReference type="SMART" id="SM00388">
    <property type="entry name" value="HisKA"/>
    <property type="match status" value="1"/>
</dbReference>
<evidence type="ECO:0000256" key="3">
    <source>
        <dbReference type="ARBA" id="ARBA00012438"/>
    </source>
</evidence>
<feature type="transmembrane region" description="Helical" evidence="14">
    <location>
        <begin position="344"/>
        <end position="366"/>
    </location>
</feature>
<evidence type="ECO:0000256" key="7">
    <source>
        <dbReference type="ARBA" id="ARBA00022692"/>
    </source>
</evidence>
<keyword evidence="9" id="KW-0418">Kinase</keyword>
<evidence type="ECO:0000256" key="8">
    <source>
        <dbReference type="ARBA" id="ARBA00022741"/>
    </source>
</evidence>
<accession>A0A1A5YLQ1</accession>
<dbReference type="EMBL" id="LYPA01000046">
    <property type="protein sequence ID" value="OBR66534.1"/>
    <property type="molecule type" value="Genomic_DNA"/>
</dbReference>
<keyword evidence="11 14" id="KW-1133">Transmembrane helix</keyword>
<keyword evidence="7 14" id="KW-0812">Transmembrane</keyword>
<dbReference type="Pfam" id="PF02518">
    <property type="entry name" value="HATPase_c"/>
    <property type="match status" value="1"/>
</dbReference>
<evidence type="ECO:0000256" key="12">
    <source>
        <dbReference type="ARBA" id="ARBA00023012"/>
    </source>
</evidence>
<dbReference type="InterPro" id="IPR005467">
    <property type="entry name" value="His_kinase_dom"/>
</dbReference>
<proteinExistence type="predicted"/>
<dbReference type="GO" id="GO:0000155">
    <property type="term" value="F:phosphorelay sensor kinase activity"/>
    <property type="evidence" value="ECO:0007669"/>
    <property type="project" value="InterPro"/>
</dbReference>
<evidence type="ECO:0000313" key="16">
    <source>
        <dbReference type="EMBL" id="OBR66534.1"/>
    </source>
</evidence>
<dbReference type="EC" id="2.7.13.3" evidence="3"/>
<dbReference type="CDD" id="cd00082">
    <property type="entry name" value="HisKA"/>
    <property type="match status" value="1"/>
</dbReference>